<dbReference type="Proteomes" id="UP000664940">
    <property type="component" value="Unassembled WGS sequence"/>
</dbReference>
<comment type="caution">
    <text evidence="1">The sequence shown here is derived from an EMBL/GenBank/DDBJ whole genome shotgun (WGS) entry which is preliminary data.</text>
</comment>
<protein>
    <submittedName>
        <fullName evidence="1">Uncharacterized protein</fullName>
    </submittedName>
</protein>
<sequence>MKHMSPALFCSGCCTNCHRLCVTYQIQKFISHSSGGQEGQGQGAGTDTGWQELSSWARAGTFLLCPHAVEGVRELSGVSLVRVLIPFPGAPASQPNRLPKAHTPPPSHRALGISAHGFKETQLFRPQHCPNTPFSRNAHTHACSRTAFRWRPLRPADGVPCPRPPRKHSASMSNTHVTGVLHVEGQKATRGQNPSRFLRLFLSM</sequence>
<dbReference type="EMBL" id="JABVXQ010000013">
    <property type="protein sequence ID" value="KAF6081787.1"/>
    <property type="molecule type" value="Genomic_DNA"/>
</dbReference>
<evidence type="ECO:0000313" key="2">
    <source>
        <dbReference type="Proteomes" id="UP000664940"/>
    </source>
</evidence>
<evidence type="ECO:0000313" key="1">
    <source>
        <dbReference type="EMBL" id="KAF6081787.1"/>
    </source>
</evidence>
<reference evidence="1 2" key="1">
    <citation type="journal article" date="2020" name="Nature">
        <title>Six reference-quality genomes reveal evolution of bat adaptations.</title>
        <authorList>
            <person name="Jebb D."/>
            <person name="Huang Z."/>
            <person name="Pippel M."/>
            <person name="Hughes G.M."/>
            <person name="Lavrichenko K."/>
            <person name="Devanna P."/>
            <person name="Winkler S."/>
            <person name="Jermiin L.S."/>
            <person name="Skirmuntt E.C."/>
            <person name="Katzourakis A."/>
            <person name="Burkitt-Gray L."/>
            <person name="Ray D.A."/>
            <person name="Sullivan K.A.M."/>
            <person name="Roscito J.G."/>
            <person name="Kirilenko B.M."/>
            <person name="Davalos L.M."/>
            <person name="Corthals A.P."/>
            <person name="Power M.L."/>
            <person name="Jones G."/>
            <person name="Ransome R.D."/>
            <person name="Dechmann D.K.N."/>
            <person name="Locatelli A.G."/>
            <person name="Puechmaille S.J."/>
            <person name="Fedrigo O."/>
            <person name="Jarvis E.D."/>
            <person name="Hiller M."/>
            <person name="Vernes S.C."/>
            <person name="Myers E.W."/>
            <person name="Teeling E.C."/>
        </authorList>
    </citation>
    <scope>NUCLEOTIDE SEQUENCE [LARGE SCALE GENOMIC DNA]</scope>
    <source>
        <strain evidence="1">Bat1K_MPI-CBG_1</strain>
    </source>
</reference>
<proteinExistence type="predicted"/>
<dbReference type="AlphaFoldDB" id="A0A834DL45"/>
<name>A0A834DL45_9CHIR</name>
<accession>A0A834DL45</accession>
<gene>
    <name evidence="1" type="ORF">HJG60_008806</name>
</gene>
<organism evidence="1 2">
    <name type="scientific">Phyllostomus discolor</name>
    <name type="common">pale spear-nosed bat</name>
    <dbReference type="NCBI Taxonomy" id="89673"/>
    <lineage>
        <taxon>Eukaryota</taxon>
        <taxon>Metazoa</taxon>
        <taxon>Chordata</taxon>
        <taxon>Craniata</taxon>
        <taxon>Vertebrata</taxon>
        <taxon>Euteleostomi</taxon>
        <taxon>Mammalia</taxon>
        <taxon>Eutheria</taxon>
        <taxon>Laurasiatheria</taxon>
        <taxon>Chiroptera</taxon>
        <taxon>Yangochiroptera</taxon>
        <taxon>Phyllostomidae</taxon>
        <taxon>Phyllostominae</taxon>
        <taxon>Phyllostomus</taxon>
    </lineage>
</organism>